<organism evidence="4 5">
    <name type="scientific">Phreatobacter cathodiphilus</name>
    <dbReference type="NCBI Taxonomy" id="1868589"/>
    <lineage>
        <taxon>Bacteria</taxon>
        <taxon>Pseudomonadati</taxon>
        <taxon>Pseudomonadota</taxon>
        <taxon>Alphaproteobacteria</taxon>
        <taxon>Hyphomicrobiales</taxon>
        <taxon>Phreatobacteraceae</taxon>
        <taxon>Phreatobacter</taxon>
    </lineage>
</organism>
<evidence type="ECO:0000256" key="1">
    <source>
        <dbReference type="ARBA" id="ARBA00022729"/>
    </source>
</evidence>
<dbReference type="Gene3D" id="3.40.190.10">
    <property type="entry name" value="Periplasmic binding protein-like II"/>
    <property type="match status" value="2"/>
</dbReference>
<accession>A0A2S0N7N5</accession>
<keyword evidence="1 2" id="KW-0732">Signal</keyword>
<dbReference type="PROSITE" id="PS51318">
    <property type="entry name" value="TAT"/>
    <property type="match status" value="1"/>
</dbReference>
<dbReference type="Pfam" id="PF00497">
    <property type="entry name" value="SBP_bac_3"/>
    <property type="match status" value="1"/>
</dbReference>
<feature type="chain" id="PRO_5015709087" evidence="2">
    <location>
        <begin position="28"/>
        <end position="279"/>
    </location>
</feature>
<dbReference type="InterPro" id="IPR006311">
    <property type="entry name" value="TAT_signal"/>
</dbReference>
<dbReference type="OrthoDB" id="9807134at2"/>
<dbReference type="EMBL" id="CP027668">
    <property type="protein sequence ID" value="AVO44126.1"/>
    <property type="molecule type" value="Genomic_DNA"/>
</dbReference>
<dbReference type="SUPFAM" id="SSF53850">
    <property type="entry name" value="Periplasmic binding protein-like II"/>
    <property type="match status" value="1"/>
</dbReference>
<evidence type="ECO:0000313" key="5">
    <source>
        <dbReference type="Proteomes" id="UP000237889"/>
    </source>
</evidence>
<feature type="signal peptide" evidence="2">
    <location>
        <begin position="1"/>
        <end position="27"/>
    </location>
</feature>
<dbReference type="InterPro" id="IPR001638">
    <property type="entry name" value="Solute-binding_3/MltF_N"/>
</dbReference>
<dbReference type="Proteomes" id="UP000237889">
    <property type="component" value="Chromosome"/>
</dbReference>
<dbReference type="AlphaFoldDB" id="A0A2S0N7N5"/>
<dbReference type="SMART" id="SM00062">
    <property type="entry name" value="PBPb"/>
    <property type="match status" value="1"/>
</dbReference>
<feature type="domain" description="Solute-binding protein family 3/N-terminal" evidence="3">
    <location>
        <begin position="41"/>
        <end position="263"/>
    </location>
</feature>
<sequence>MTIDRRSFASALAVTAGGALLGVPAYAQGGGTLDQVKQRGSLRVGVTQAPPWYSKDARTGEWSSGVGVSLGKAMAAALNVRFEPVEVTWGTAVAALQANRIDIMFVLDATPERAQAVDFPKSPLLYYSLAVLAKDDLAVRTWEDLNKPEVRIAVPQATSMDRFLTAEVSKAAIQRFPGNTEAIAAFQSGRVEAVCLFHPPLIAARQRLGSGKIVVPQPTQSNPSSAAVRKGDTAFVEWVDARIVEYYRTRQIQTWYEEFLTGFGLDPKAAPPIIKEMLG</sequence>
<evidence type="ECO:0000256" key="2">
    <source>
        <dbReference type="SAM" id="SignalP"/>
    </source>
</evidence>
<keyword evidence="5" id="KW-1185">Reference proteome</keyword>
<evidence type="ECO:0000259" key="3">
    <source>
        <dbReference type="SMART" id="SM00062"/>
    </source>
</evidence>
<proteinExistence type="predicted"/>
<reference evidence="4 5" key="1">
    <citation type="submission" date="2018-03" db="EMBL/GenBank/DDBJ databases">
        <title>Genome sequencing of Phreatobacter sp.</title>
        <authorList>
            <person name="Kim S.-J."/>
            <person name="Heo J."/>
            <person name="Kwon S.-W."/>
        </authorList>
    </citation>
    <scope>NUCLEOTIDE SEQUENCE [LARGE SCALE GENOMIC DNA]</scope>
    <source>
        <strain evidence="4 5">S-12</strain>
    </source>
</reference>
<name>A0A2S0N7N5_9HYPH</name>
<protein>
    <submittedName>
        <fullName evidence="4">Amino acid ABC transporter</fullName>
    </submittedName>
</protein>
<dbReference type="PANTHER" id="PTHR35936:SF17">
    <property type="entry name" value="ARGININE-BINDING EXTRACELLULAR PROTEIN ARTP"/>
    <property type="match status" value="1"/>
</dbReference>
<evidence type="ECO:0000313" key="4">
    <source>
        <dbReference type="EMBL" id="AVO44126.1"/>
    </source>
</evidence>
<gene>
    <name evidence="4" type="ORF">C6569_03070</name>
</gene>
<dbReference type="RefSeq" id="WP_106747456.1">
    <property type="nucleotide sequence ID" value="NZ_CP027668.1"/>
</dbReference>
<dbReference type="KEGG" id="phr:C6569_03070"/>
<dbReference type="PANTHER" id="PTHR35936">
    <property type="entry name" value="MEMBRANE-BOUND LYTIC MUREIN TRANSGLYCOSYLASE F"/>
    <property type="match status" value="1"/>
</dbReference>